<dbReference type="NCBIfam" id="NF038151">
    <property type="entry name" value="lanthi_synth_III"/>
    <property type="match status" value="1"/>
</dbReference>
<dbReference type="InterPro" id="IPR057929">
    <property type="entry name" value="RamC_N"/>
</dbReference>
<evidence type="ECO:0000256" key="5">
    <source>
        <dbReference type="ARBA" id="ARBA00022777"/>
    </source>
</evidence>
<dbReference type="EMBL" id="JBHSBL010000017">
    <property type="protein sequence ID" value="MFC4066933.1"/>
    <property type="molecule type" value="Genomic_DNA"/>
</dbReference>
<proteinExistence type="predicted"/>
<reference evidence="9" key="1">
    <citation type="journal article" date="2019" name="Int. J. Syst. Evol. Microbiol.">
        <title>The Global Catalogue of Microorganisms (GCM) 10K type strain sequencing project: providing services to taxonomists for standard genome sequencing and annotation.</title>
        <authorList>
            <consortium name="The Broad Institute Genomics Platform"/>
            <consortium name="The Broad Institute Genome Sequencing Center for Infectious Disease"/>
            <person name="Wu L."/>
            <person name="Ma J."/>
        </authorList>
    </citation>
    <scope>NUCLEOTIDE SEQUENCE [LARGE SCALE GENOMIC DNA]</scope>
    <source>
        <strain evidence="9">TBRC 5832</strain>
    </source>
</reference>
<dbReference type="PANTHER" id="PTHR43289">
    <property type="entry name" value="MITOGEN-ACTIVATED PROTEIN KINASE KINASE KINASE 20-RELATED"/>
    <property type="match status" value="1"/>
</dbReference>
<evidence type="ECO:0000256" key="4">
    <source>
        <dbReference type="ARBA" id="ARBA00022741"/>
    </source>
</evidence>
<keyword evidence="2" id="KW-0723">Serine/threonine-protein kinase</keyword>
<dbReference type="InterPro" id="IPR000719">
    <property type="entry name" value="Prot_kinase_dom"/>
</dbReference>
<dbReference type="Pfam" id="PF00069">
    <property type="entry name" value="Pkinase"/>
    <property type="match status" value="1"/>
</dbReference>
<dbReference type="CDD" id="cd04791">
    <property type="entry name" value="LanC_SerThrkinase"/>
    <property type="match status" value="1"/>
</dbReference>
<keyword evidence="5" id="KW-0418">Kinase</keyword>
<evidence type="ECO:0000313" key="8">
    <source>
        <dbReference type="EMBL" id="MFC4066933.1"/>
    </source>
</evidence>
<comment type="caution">
    <text evidence="8">The sequence shown here is derived from an EMBL/GenBank/DDBJ whole genome shotgun (WGS) entry which is preliminary data.</text>
</comment>
<dbReference type="InterPro" id="IPR011009">
    <property type="entry name" value="Kinase-like_dom_sf"/>
</dbReference>
<dbReference type="PANTHER" id="PTHR43289:SF6">
    <property type="entry name" value="SERINE_THREONINE-PROTEIN KINASE NEKL-3"/>
    <property type="match status" value="1"/>
</dbReference>
<sequence length="842" mass="90485">MDLRHLAYCRADSPFYEPPGVYTSTGFALADAPLPAGWTRTLNAEWVILSPPDVLLADQGWKVHVSGTLDNAARILDVVAGYCTANGIWFKFLKSPETLQQRNSKYGDRGSSGKFITVYPADDRHLATILSELGDLLEGEEGPYILSDLRWRSGPLYVRYGAFVAELVRTESGESVLCLRDPDGHLVPDVRGPGFRPPPWVTLPEVLAEAVRARRGGTLGDFPFRADKALHFSNGGGVYRATDTRDGTEVLLKEARPMAGLDETGRDAVARLGREHWALAHLAGIPEIPRVVDFRRGREHYFLAREFVAGEPLAKEIHVRNPLVTEDASPEAFAGYRDWALAVLDRIDSGLRAMHERGVVFGDLHPNNILIRPDGSVGFIDLETATPIEERAAQVIGAPGFRAPAGVVGSDADRYAMGCLRLGVFVPLTVTVGWGAYKVEELLALVTETFGVPESFADQVRADLGTTPPEEAVAVAEPVAGGLEAGILAVATPGHADRLFPGDIDQYLTPGGGLSFAYGAAGVLWALALAGADVPGEHLDWLTERALTWDDVRPGFYDGLSGVAYAVDRLGRPDTARELFDRALRLPADSSHGTVLDGSAGIGLTALHFATKTDDQDLLGYAYRLADQLVERSTGRSRPGLLHGSAGDALFLLRLYELDGDEQLLRAAGRAARAALSEAGWNSGTEPAEAVWRVPSLSSGGAGLAMVLHDLAGHTDDPDLIDARDTLRGTFHAHFMANAGLFRGRAGVIVALQHLHDGTDETTRALHRHLRCFQWHTVGYEGRPHLLGEHGLRLSTDLATGTAGALVAAGSVAQGRTLLPFMSSPAPRPQAPVLATVGGWNR</sequence>
<evidence type="ECO:0000256" key="1">
    <source>
        <dbReference type="ARBA" id="ARBA00012513"/>
    </source>
</evidence>
<dbReference type="InterPro" id="IPR058053">
    <property type="entry name" value="RamC_C"/>
</dbReference>
<dbReference type="InterPro" id="IPR012341">
    <property type="entry name" value="6hp_glycosidase-like_sf"/>
</dbReference>
<keyword evidence="6" id="KW-0067">ATP-binding</keyword>
<dbReference type="SMART" id="SM00220">
    <property type="entry name" value="S_TKc"/>
    <property type="match status" value="1"/>
</dbReference>
<organism evidence="8 9">
    <name type="scientific">Actinoplanes subglobosus</name>
    <dbReference type="NCBI Taxonomy" id="1547892"/>
    <lineage>
        <taxon>Bacteria</taxon>
        <taxon>Bacillati</taxon>
        <taxon>Actinomycetota</taxon>
        <taxon>Actinomycetes</taxon>
        <taxon>Micromonosporales</taxon>
        <taxon>Micromonosporaceae</taxon>
        <taxon>Actinoplanes</taxon>
    </lineage>
</organism>
<dbReference type="Gene3D" id="3.30.200.20">
    <property type="entry name" value="Phosphorylase Kinase, domain 1"/>
    <property type="match status" value="1"/>
</dbReference>
<evidence type="ECO:0000256" key="2">
    <source>
        <dbReference type="ARBA" id="ARBA00022527"/>
    </source>
</evidence>
<keyword evidence="4" id="KW-0547">Nucleotide-binding</keyword>
<accession>A0ABV8IRR3</accession>
<dbReference type="Gene3D" id="1.50.10.10">
    <property type="match status" value="1"/>
</dbReference>
<dbReference type="SMART" id="SM01260">
    <property type="entry name" value="LANC_like"/>
    <property type="match status" value="1"/>
</dbReference>
<gene>
    <name evidence="8" type="primary">lanKC</name>
    <name evidence="8" type="ORF">ACFO0C_18510</name>
</gene>
<dbReference type="EC" id="2.7.11.1" evidence="1"/>
<dbReference type="Pfam" id="PF25816">
    <property type="entry name" value="RamC_N"/>
    <property type="match status" value="1"/>
</dbReference>
<dbReference type="Gene3D" id="1.10.510.10">
    <property type="entry name" value="Transferase(Phosphotransferase) domain 1"/>
    <property type="match status" value="1"/>
</dbReference>
<dbReference type="InterPro" id="IPR053524">
    <property type="entry name" value="Aerial_hyphae_peptide-synth"/>
</dbReference>
<protein>
    <recommendedName>
        <fullName evidence="1">non-specific serine/threonine protein kinase</fullName>
        <ecNumber evidence="1">2.7.11.1</ecNumber>
    </recommendedName>
</protein>
<evidence type="ECO:0000313" key="9">
    <source>
        <dbReference type="Proteomes" id="UP001595867"/>
    </source>
</evidence>
<dbReference type="InterPro" id="IPR007822">
    <property type="entry name" value="LANC-like"/>
</dbReference>
<dbReference type="Pfam" id="PF05147">
    <property type="entry name" value="LANC_like"/>
    <property type="match status" value="1"/>
</dbReference>
<feature type="domain" description="Protein kinase" evidence="7">
    <location>
        <begin position="224"/>
        <end position="488"/>
    </location>
</feature>
<dbReference type="RefSeq" id="WP_378067897.1">
    <property type="nucleotide sequence ID" value="NZ_JBHSBL010000017.1"/>
</dbReference>
<evidence type="ECO:0000256" key="6">
    <source>
        <dbReference type="ARBA" id="ARBA00022840"/>
    </source>
</evidence>
<dbReference type="PROSITE" id="PS50011">
    <property type="entry name" value="PROTEIN_KINASE_DOM"/>
    <property type="match status" value="1"/>
</dbReference>
<dbReference type="SUPFAM" id="SSF158745">
    <property type="entry name" value="LanC-like"/>
    <property type="match status" value="1"/>
</dbReference>
<keyword evidence="9" id="KW-1185">Reference proteome</keyword>
<dbReference type="Proteomes" id="UP001595867">
    <property type="component" value="Unassembled WGS sequence"/>
</dbReference>
<dbReference type="SUPFAM" id="SSF56112">
    <property type="entry name" value="Protein kinase-like (PK-like)"/>
    <property type="match status" value="1"/>
</dbReference>
<evidence type="ECO:0000256" key="3">
    <source>
        <dbReference type="ARBA" id="ARBA00022679"/>
    </source>
</evidence>
<keyword evidence="3" id="KW-0808">Transferase</keyword>
<name>A0ABV8IRR3_9ACTN</name>
<evidence type="ECO:0000259" key="7">
    <source>
        <dbReference type="PROSITE" id="PS50011"/>
    </source>
</evidence>